<dbReference type="Gene3D" id="3.40.50.1820">
    <property type="entry name" value="alpha/beta hydrolase"/>
    <property type="match status" value="1"/>
</dbReference>
<reference evidence="2" key="2">
    <citation type="submission" date="2015-01" db="EMBL/GenBank/DDBJ databases">
        <title>Evolutionary Origins and Diversification of the Mycorrhizal Mutualists.</title>
        <authorList>
            <consortium name="DOE Joint Genome Institute"/>
            <consortium name="Mycorrhizal Genomics Consortium"/>
            <person name="Kohler A."/>
            <person name="Kuo A."/>
            <person name="Nagy L.G."/>
            <person name="Floudas D."/>
            <person name="Copeland A."/>
            <person name="Barry K.W."/>
            <person name="Cichocki N."/>
            <person name="Veneault-Fourrey C."/>
            <person name="LaButti K."/>
            <person name="Lindquist E.A."/>
            <person name="Lipzen A."/>
            <person name="Lundell T."/>
            <person name="Morin E."/>
            <person name="Murat C."/>
            <person name="Riley R."/>
            <person name="Ohm R."/>
            <person name="Sun H."/>
            <person name="Tunlid A."/>
            <person name="Henrissat B."/>
            <person name="Grigoriev I.V."/>
            <person name="Hibbett D.S."/>
            <person name="Martin F."/>
        </authorList>
    </citation>
    <scope>NUCLEOTIDE SEQUENCE [LARGE SCALE GENOMIC DNA]</scope>
    <source>
        <strain evidence="2">ATCC 200175</strain>
    </source>
</reference>
<accession>A0A0C9TBI8</accession>
<keyword evidence="2" id="KW-1185">Reference proteome</keyword>
<evidence type="ECO:0000313" key="2">
    <source>
        <dbReference type="Proteomes" id="UP000053647"/>
    </source>
</evidence>
<dbReference type="InterPro" id="IPR029058">
    <property type="entry name" value="AB_hydrolase_fold"/>
</dbReference>
<dbReference type="AlphaFoldDB" id="A0A0C9TBI8"/>
<sequence length="237" mass="25711">MSVILVPRPSILGPILTAPLADPQARVHIGFFIAFQSTWHKECWTSSNPRSKHICQIPSSSAASWLTGHSLGGGVAGTIPFSSTQGINKGSHYRAYGPPAFVGSRLDLTHAQPSILLSYPNYKHSQQNLDVSWSAGRGFVASHLVPRLQQFELVFVGESCLEGTTEIARTNAAEVDARQLSELVFFELWDDGLGARSARQDGLRGSLSPCPVGIEIMEVSPVVGVPYLPEYIDVKEK</sequence>
<organism evidence="1 2">
    <name type="scientific">Paxillus involutus ATCC 200175</name>
    <dbReference type="NCBI Taxonomy" id="664439"/>
    <lineage>
        <taxon>Eukaryota</taxon>
        <taxon>Fungi</taxon>
        <taxon>Dikarya</taxon>
        <taxon>Basidiomycota</taxon>
        <taxon>Agaricomycotina</taxon>
        <taxon>Agaricomycetes</taxon>
        <taxon>Agaricomycetidae</taxon>
        <taxon>Boletales</taxon>
        <taxon>Paxilineae</taxon>
        <taxon>Paxillaceae</taxon>
        <taxon>Paxillus</taxon>
    </lineage>
</organism>
<gene>
    <name evidence="1" type="ORF">PAXINDRAFT_14314</name>
</gene>
<name>A0A0C9TBI8_PAXIN</name>
<dbReference type="EMBL" id="KN819358">
    <property type="protein sequence ID" value="KIJ12950.1"/>
    <property type="molecule type" value="Genomic_DNA"/>
</dbReference>
<dbReference type="HOGENOM" id="CLU_1170962_0_0_1"/>
<protein>
    <submittedName>
        <fullName evidence="1">Uncharacterized protein</fullName>
    </submittedName>
</protein>
<proteinExistence type="predicted"/>
<dbReference type="Proteomes" id="UP000053647">
    <property type="component" value="Unassembled WGS sequence"/>
</dbReference>
<reference evidence="1 2" key="1">
    <citation type="submission" date="2014-06" db="EMBL/GenBank/DDBJ databases">
        <authorList>
            <consortium name="DOE Joint Genome Institute"/>
            <person name="Kuo A."/>
            <person name="Kohler A."/>
            <person name="Nagy L.G."/>
            <person name="Floudas D."/>
            <person name="Copeland A."/>
            <person name="Barry K.W."/>
            <person name="Cichocki N."/>
            <person name="Veneault-Fourrey C."/>
            <person name="LaButti K."/>
            <person name="Lindquist E.A."/>
            <person name="Lipzen A."/>
            <person name="Lundell T."/>
            <person name="Morin E."/>
            <person name="Murat C."/>
            <person name="Sun H."/>
            <person name="Tunlid A."/>
            <person name="Henrissat B."/>
            <person name="Grigoriev I.V."/>
            <person name="Hibbett D.S."/>
            <person name="Martin F."/>
            <person name="Nordberg H.P."/>
            <person name="Cantor M.N."/>
            <person name="Hua S.X."/>
        </authorList>
    </citation>
    <scope>NUCLEOTIDE SEQUENCE [LARGE SCALE GENOMIC DNA]</scope>
    <source>
        <strain evidence="1 2">ATCC 200175</strain>
    </source>
</reference>
<evidence type="ECO:0000313" key="1">
    <source>
        <dbReference type="EMBL" id="KIJ12950.1"/>
    </source>
</evidence>